<evidence type="ECO:0000313" key="2">
    <source>
        <dbReference type="Proteomes" id="UP000823616"/>
    </source>
</evidence>
<reference evidence="1" key="1">
    <citation type="submission" date="2020-10" db="EMBL/GenBank/DDBJ databases">
        <authorList>
            <person name="Gilroy R."/>
        </authorList>
    </citation>
    <scope>NUCLEOTIDE SEQUENCE</scope>
    <source>
        <strain evidence="1">B3-4054</strain>
    </source>
</reference>
<accession>A0A9D9ENF9</accession>
<reference evidence="1" key="2">
    <citation type="journal article" date="2021" name="PeerJ">
        <title>Extensive microbial diversity within the chicken gut microbiome revealed by metagenomics and culture.</title>
        <authorList>
            <person name="Gilroy R."/>
            <person name="Ravi A."/>
            <person name="Getino M."/>
            <person name="Pursley I."/>
            <person name="Horton D.L."/>
            <person name="Alikhan N.F."/>
            <person name="Baker D."/>
            <person name="Gharbi K."/>
            <person name="Hall N."/>
            <person name="Watson M."/>
            <person name="Adriaenssens E.M."/>
            <person name="Foster-Nyarko E."/>
            <person name="Jarju S."/>
            <person name="Secka A."/>
            <person name="Antonio M."/>
            <person name="Oren A."/>
            <person name="Chaudhuri R.R."/>
            <person name="La Ragione R."/>
            <person name="Hildebrand F."/>
            <person name="Pallen M.J."/>
        </authorList>
    </citation>
    <scope>NUCLEOTIDE SEQUENCE</scope>
    <source>
        <strain evidence="1">B3-4054</strain>
    </source>
</reference>
<organism evidence="1 2">
    <name type="scientific">Candidatus Avitreponema avistercoris</name>
    <dbReference type="NCBI Taxonomy" id="2840705"/>
    <lineage>
        <taxon>Bacteria</taxon>
        <taxon>Pseudomonadati</taxon>
        <taxon>Spirochaetota</taxon>
        <taxon>Spirochaetia</taxon>
        <taxon>Spirochaetales</taxon>
        <taxon>Candidatus Avitreponema</taxon>
    </lineage>
</organism>
<proteinExistence type="predicted"/>
<protein>
    <submittedName>
        <fullName evidence="1">Uncharacterized protein</fullName>
    </submittedName>
</protein>
<dbReference type="EMBL" id="JADIMS010000055">
    <property type="protein sequence ID" value="MBO8450158.1"/>
    <property type="molecule type" value="Genomic_DNA"/>
</dbReference>
<dbReference type="AlphaFoldDB" id="A0A9D9ENF9"/>
<sequence>MCGKKTYAVFCFFLMMVFGFFNPVFSQDMEIFFSNELSSDIVNIYDGDSEFAGISDEVILELTSARVDIGLDVVIDFDLNGGPDGDAAQISYNADDFDWFAAFRPADVFEIGFSTDNWLAGSYLVVEDDNVAGSKMGSDGLSVVYSGIPGLKIGATVPFKEFGESNVFEEFVFGFGAEYAVGEILAVGAAVNDILHDMRVVSVSAGFFPAGGVEIYAGYSWQDFSGLCGVWGPHLLNASLAWSGGRFGAGADFLTNFGSEDKDAGESEFDLYAALYGEYRIAEPCLIKLTVSDQSCFGRMEDSVFAVTPGVEFGSGIGDFSLEAEIAFSGSAFEHVCFPVSWTYEF</sequence>
<name>A0A9D9ENF9_9SPIR</name>
<dbReference type="Proteomes" id="UP000823616">
    <property type="component" value="Unassembled WGS sequence"/>
</dbReference>
<comment type="caution">
    <text evidence="1">The sequence shown here is derived from an EMBL/GenBank/DDBJ whole genome shotgun (WGS) entry which is preliminary data.</text>
</comment>
<evidence type="ECO:0000313" key="1">
    <source>
        <dbReference type="EMBL" id="MBO8450158.1"/>
    </source>
</evidence>
<gene>
    <name evidence="1" type="ORF">IAA96_03530</name>
</gene>